<dbReference type="EMBL" id="RDQH01000333">
    <property type="protein sequence ID" value="RXH94360.1"/>
    <property type="molecule type" value="Genomic_DNA"/>
</dbReference>
<protein>
    <submittedName>
        <fullName evidence="1">Uncharacterized protein</fullName>
    </submittedName>
</protein>
<comment type="caution">
    <text evidence="1">The sequence shown here is derived from an EMBL/GenBank/DDBJ whole genome shotgun (WGS) entry which is preliminary data.</text>
</comment>
<name>A0A498JFP6_MALDO</name>
<evidence type="ECO:0000313" key="2">
    <source>
        <dbReference type="Proteomes" id="UP000290289"/>
    </source>
</evidence>
<keyword evidence="2" id="KW-1185">Reference proteome</keyword>
<gene>
    <name evidence="1" type="ORF">DVH24_024044</name>
</gene>
<accession>A0A498JFP6</accession>
<dbReference type="AlphaFoldDB" id="A0A498JFP6"/>
<reference evidence="1 2" key="1">
    <citation type="submission" date="2018-10" db="EMBL/GenBank/DDBJ databases">
        <title>A high-quality apple genome assembly.</title>
        <authorList>
            <person name="Hu J."/>
        </authorList>
    </citation>
    <scope>NUCLEOTIDE SEQUENCE [LARGE SCALE GENOMIC DNA]</scope>
    <source>
        <strain evidence="2">cv. HFTH1</strain>
        <tissue evidence="1">Young leaf</tissue>
    </source>
</reference>
<sequence length="77" mass="8590">MGHGVINSESTTSRARSTTIARYCPLWAYHSLMVLFLGTHEQLPSGLPILGVLWSPSRLTLEFLRNPKSVSFQKISC</sequence>
<proteinExistence type="predicted"/>
<evidence type="ECO:0000313" key="1">
    <source>
        <dbReference type="EMBL" id="RXH94360.1"/>
    </source>
</evidence>
<dbReference type="Proteomes" id="UP000290289">
    <property type="component" value="Chromosome 7"/>
</dbReference>
<organism evidence="1 2">
    <name type="scientific">Malus domestica</name>
    <name type="common">Apple</name>
    <name type="synonym">Pyrus malus</name>
    <dbReference type="NCBI Taxonomy" id="3750"/>
    <lineage>
        <taxon>Eukaryota</taxon>
        <taxon>Viridiplantae</taxon>
        <taxon>Streptophyta</taxon>
        <taxon>Embryophyta</taxon>
        <taxon>Tracheophyta</taxon>
        <taxon>Spermatophyta</taxon>
        <taxon>Magnoliopsida</taxon>
        <taxon>eudicotyledons</taxon>
        <taxon>Gunneridae</taxon>
        <taxon>Pentapetalae</taxon>
        <taxon>rosids</taxon>
        <taxon>fabids</taxon>
        <taxon>Rosales</taxon>
        <taxon>Rosaceae</taxon>
        <taxon>Amygdaloideae</taxon>
        <taxon>Maleae</taxon>
        <taxon>Malus</taxon>
    </lineage>
</organism>